<protein>
    <recommendedName>
        <fullName evidence="3">HAD hydrolase, family IA</fullName>
    </recommendedName>
</protein>
<organism evidence="1 2">
    <name type="scientific">Eggerthia catenaformis OT 569 = DSM 20559</name>
    <dbReference type="NCBI Taxonomy" id="999415"/>
    <lineage>
        <taxon>Bacteria</taxon>
        <taxon>Bacillati</taxon>
        <taxon>Bacillota</taxon>
        <taxon>Erysipelotrichia</taxon>
        <taxon>Erysipelotrichales</taxon>
        <taxon>Coprobacillaceae</taxon>
        <taxon>Eggerthia</taxon>
    </lineage>
</organism>
<dbReference type="Pfam" id="PF13419">
    <property type="entry name" value="HAD_2"/>
    <property type="match status" value="1"/>
</dbReference>
<dbReference type="eggNOG" id="COG0546">
    <property type="taxonomic scope" value="Bacteria"/>
</dbReference>
<dbReference type="AlphaFoldDB" id="M2P7A1"/>
<dbReference type="GO" id="GO:0005829">
    <property type="term" value="C:cytosol"/>
    <property type="evidence" value="ECO:0007669"/>
    <property type="project" value="TreeGrafter"/>
</dbReference>
<gene>
    <name evidence="1" type="ORF">HMPREF9943_01575</name>
</gene>
<dbReference type="InterPro" id="IPR050155">
    <property type="entry name" value="HAD-like_hydrolase_sf"/>
</dbReference>
<reference evidence="1 2" key="1">
    <citation type="submission" date="2013-02" db="EMBL/GenBank/DDBJ databases">
        <title>The Genome Sequence of Lactobacillus catenaformis F0143.</title>
        <authorList>
            <consortium name="The Broad Institute Genome Sequencing Platform"/>
            <person name="Earl A."/>
            <person name="Ward D."/>
            <person name="Feldgarden M."/>
            <person name="Gevers D."/>
            <person name="Izard J."/>
            <person name="Blanton J.M."/>
            <person name="Mathney J."/>
            <person name="Dewhirst F.E."/>
            <person name="Young S.K."/>
            <person name="Zeng Q."/>
            <person name="Gargeya S."/>
            <person name="Fitzgerald M."/>
            <person name="Haas B."/>
            <person name="Abouelleil A."/>
            <person name="Alvarado L."/>
            <person name="Arachchi H.M."/>
            <person name="Berlin A."/>
            <person name="Chapman S.B."/>
            <person name="Gearin G."/>
            <person name="Goldberg J."/>
            <person name="Griggs A."/>
            <person name="Gujja S."/>
            <person name="Hansen M."/>
            <person name="Heiman D."/>
            <person name="Howarth C."/>
            <person name="Larimer J."/>
            <person name="Lui A."/>
            <person name="MacDonald P.J.P."/>
            <person name="McCowen C."/>
            <person name="Montmayeur A."/>
            <person name="Murphy C."/>
            <person name="Neiman D."/>
            <person name="Pearson M."/>
            <person name="Priest M."/>
            <person name="Roberts A."/>
            <person name="Saif S."/>
            <person name="Shea T."/>
            <person name="Sisk P."/>
            <person name="Stolte C."/>
            <person name="Sykes S."/>
            <person name="Wortman J."/>
            <person name="Nusbaum C."/>
            <person name="Birren B."/>
        </authorList>
    </citation>
    <scope>NUCLEOTIDE SEQUENCE [LARGE SCALE GENOMIC DNA]</scope>
    <source>
        <strain evidence="1 2">OT 569</strain>
    </source>
</reference>
<dbReference type="GO" id="GO:0004713">
    <property type="term" value="F:protein tyrosine kinase activity"/>
    <property type="evidence" value="ECO:0007669"/>
    <property type="project" value="TreeGrafter"/>
</dbReference>
<dbReference type="STRING" id="999415.HMPREF9943_01575"/>
<dbReference type="SFLD" id="SFLDG01129">
    <property type="entry name" value="C1.5:_HAD__Beta-PGM__Phosphata"/>
    <property type="match status" value="1"/>
</dbReference>
<dbReference type="Gene3D" id="1.10.150.240">
    <property type="entry name" value="Putative phosphatase, domain 2"/>
    <property type="match status" value="1"/>
</dbReference>
<proteinExistence type="predicted"/>
<dbReference type="PATRIC" id="fig|999415.3.peg.1603"/>
<dbReference type="SUPFAM" id="SSF56784">
    <property type="entry name" value="HAD-like"/>
    <property type="match status" value="1"/>
</dbReference>
<dbReference type="InterPro" id="IPR036412">
    <property type="entry name" value="HAD-like_sf"/>
</dbReference>
<dbReference type="EMBL" id="AGEJ01000024">
    <property type="protein sequence ID" value="EMD16172.1"/>
    <property type="molecule type" value="Genomic_DNA"/>
</dbReference>
<accession>M2P7A1</accession>
<dbReference type="PANTHER" id="PTHR43434:SF20">
    <property type="entry name" value="5'-NUCLEOTIDASE"/>
    <property type="match status" value="1"/>
</dbReference>
<dbReference type="InterPro" id="IPR023198">
    <property type="entry name" value="PGP-like_dom2"/>
</dbReference>
<dbReference type="SFLD" id="SFLDS00003">
    <property type="entry name" value="Haloacid_Dehalogenase"/>
    <property type="match status" value="1"/>
</dbReference>
<dbReference type="BioCyc" id="ECAT999415-HMP:GTTI-1630-MONOMER"/>
<dbReference type="RefSeq" id="WP_004803810.1">
    <property type="nucleotide sequence ID" value="NZ_KB446649.1"/>
</dbReference>
<dbReference type="Proteomes" id="UP000011758">
    <property type="component" value="Unassembled WGS sequence"/>
</dbReference>
<keyword evidence="2" id="KW-1185">Reference proteome</keyword>
<dbReference type="OrthoDB" id="9792518at2"/>
<evidence type="ECO:0008006" key="3">
    <source>
        <dbReference type="Google" id="ProtNLM"/>
    </source>
</evidence>
<dbReference type="InterPro" id="IPR023214">
    <property type="entry name" value="HAD_sf"/>
</dbReference>
<sequence length="211" mass="23788">METVLFDLDGTLTDSGEGIIKSADIALKHFNIHATQEQLKVFVGPPLIETFKMFGIQESSLDEAVKLFRKRYLTVGKFENHPYQGIENVLRTLKEKNYNLFVATSKPEKIAIEILDHYELSPYFTKICGATMDEKRSSKDDVISYLKTHVDTDKMLMIGDTIYDVLGANVHSIPTIGVSWGYGNPKEMKKAGAITIVHTPEELLDEIISFK</sequence>
<dbReference type="Gene3D" id="3.40.50.1000">
    <property type="entry name" value="HAD superfamily/HAD-like"/>
    <property type="match status" value="1"/>
</dbReference>
<dbReference type="PANTHER" id="PTHR43434">
    <property type="entry name" value="PHOSPHOGLYCOLATE PHOSPHATASE"/>
    <property type="match status" value="1"/>
</dbReference>
<comment type="caution">
    <text evidence="1">The sequence shown here is derived from an EMBL/GenBank/DDBJ whole genome shotgun (WGS) entry which is preliminary data.</text>
</comment>
<evidence type="ECO:0000313" key="1">
    <source>
        <dbReference type="EMBL" id="EMD16172.1"/>
    </source>
</evidence>
<name>M2P7A1_9FIRM</name>
<dbReference type="InterPro" id="IPR041492">
    <property type="entry name" value="HAD_2"/>
</dbReference>
<evidence type="ECO:0000313" key="2">
    <source>
        <dbReference type="Proteomes" id="UP000011758"/>
    </source>
</evidence>